<dbReference type="EMBL" id="PRDK01000006">
    <property type="protein sequence ID" value="MBE8714586.1"/>
    <property type="molecule type" value="Genomic_DNA"/>
</dbReference>
<dbReference type="InterPro" id="IPR006015">
    <property type="entry name" value="Universal_stress_UspA"/>
</dbReference>
<evidence type="ECO:0000256" key="1">
    <source>
        <dbReference type="ARBA" id="ARBA00008791"/>
    </source>
</evidence>
<dbReference type="PANTHER" id="PTHR46268:SF6">
    <property type="entry name" value="UNIVERSAL STRESS PROTEIN UP12"/>
    <property type="match status" value="1"/>
</dbReference>
<dbReference type="CDD" id="cd00293">
    <property type="entry name" value="USP-like"/>
    <property type="match status" value="1"/>
</dbReference>
<dbReference type="Proteomes" id="UP000616201">
    <property type="component" value="Unassembled WGS sequence"/>
</dbReference>
<dbReference type="InterPro" id="IPR006016">
    <property type="entry name" value="UspA"/>
</dbReference>
<dbReference type="Gene3D" id="3.40.50.12370">
    <property type="match status" value="1"/>
</dbReference>
<comment type="caution">
    <text evidence="3">The sequence shown here is derived from an EMBL/GenBank/DDBJ whole genome shotgun (WGS) entry which is preliminary data.</text>
</comment>
<dbReference type="Pfam" id="PF00582">
    <property type="entry name" value="Usp"/>
    <property type="match status" value="1"/>
</dbReference>
<keyword evidence="4" id="KW-1185">Reference proteome</keyword>
<reference evidence="3" key="1">
    <citation type="submission" date="2018-02" db="EMBL/GenBank/DDBJ databases">
        <authorList>
            <person name="Vasarhelyi B.M."/>
            <person name="Deshmukh S."/>
            <person name="Balint B."/>
            <person name="Kukolya J."/>
        </authorList>
    </citation>
    <scope>NUCLEOTIDE SEQUENCE</scope>
    <source>
        <strain evidence="3">KB22</strain>
    </source>
</reference>
<protein>
    <submittedName>
        <fullName evidence="3">Universal stress protein</fullName>
    </submittedName>
</protein>
<evidence type="ECO:0000259" key="2">
    <source>
        <dbReference type="Pfam" id="PF00582"/>
    </source>
</evidence>
<dbReference type="PRINTS" id="PR01438">
    <property type="entry name" value="UNVRSLSTRESS"/>
</dbReference>
<accession>A0A928UWH0</accession>
<organism evidence="3 4">
    <name type="scientific">Sphingobacterium hungaricum</name>
    <dbReference type="NCBI Taxonomy" id="2082723"/>
    <lineage>
        <taxon>Bacteria</taxon>
        <taxon>Pseudomonadati</taxon>
        <taxon>Bacteroidota</taxon>
        <taxon>Sphingobacteriia</taxon>
        <taxon>Sphingobacteriales</taxon>
        <taxon>Sphingobacteriaceae</taxon>
        <taxon>Sphingobacterium</taxon>
    </lineage>
</organism>
<dbReference type="AlphaFoldDB" id="A0A928UWH0"/>
<dbReference type="SUPFAM" id="SSF52402">
    <property type="entry name" value="Adenine nucleotide alpha hydrolases-like"/>
    <property type="match status" value="1"/>
</dbReference>
<name>A0A928UWH0_9SPHI</name>
<evidence type="ECO:0000313" key="4">
    <source>
        <dbReference type="Proteomes" id="UP000616201"/>
    </source>
</evidence>
<proteinExistence type="inferred from homology"/>
<comment type="similarity">
    <text evidence="1">Belongs to the universal stress protein A family.</text>
</comment>
<feature type="domain" description="UspA" evidence="2">
    <location>
        <begin position="1"/>
        <end position="140"/>
    </location>
</feature>
<dbReference type="RefSeq" id="WP_196936160.1">
    <property type="nucleotide sequence ID" value="NZ_MU158698.1"/>
</dbReference>
<dbReference type="PANTHER" id="PTHR46268">
    <property type="entry name" value="STRESS RESPONSE PROTEIN NHAX"/>
    <property type="match status" value="1"/>
</dbReference>
<evidence type="ECO:0000313" key="3">
    <source>
        <dbReference type="EMBL" id="MBE8714586.1"/>
    </source>
</evidence>
<sequence length="287" mass="32271">MKKLLIPIDFSENSTKALAYAAEIANESGHELDLIHIFKGHDHIYANALSGDELVDPQIGLAKRELTKLTKVLHEKYPSLITNFFFSDGNLFEEISRQTASTKYDAIIMGTKGSSGLESIFIGSNTYNVLLNTRTPVLALPISVEHVKKDKVGLLCNFKDAEIDVLKQALPLFGIDYELVLIHINADDSPIQDIDDKFKNWIDRIAKETGIDNISYVIKPKSYYIHQSDTISNSIVNVIIDEGIEVILITKSKKSIFRKMLDENIVKNMAYQINIPKFFAKVLPVTK</sequence>
<gene>
    <name evidence="3" type="ORF">C4F49_12930</name>
</gene>